<dbReference type="Pfam" id="PF04307">
    <property type="entry name" value="YdjM"/>
    <property type="match status" value="1"/>
</dbReference>
<accession>A0A1G6W1N3</accession>
<keyword evidence="2" id="KW-1185">Reference proteome</keyword>
<name>A0A1G6W1N3_PEPNI</name>
<evidence type="ECO:0000313" key="1">
    <source>
        <dbReference type="EMBL" id="SDD59840.1"/>
    </source>
</evidence>
<dbReference type="RefSeq" id="WP_159427990.1">
    <property type="nucleotide sequence ID" value="NZ_FNAF01000004.1"/>
</dbReference>
<dbReference type="OrthoDB" id="5459053at2"/>
<gene>
    <name evidence="1" type="ORF">SAMN04489866_104208</name>
</gene>
<dbReference type="PANTHER" id="PTHR35531:SF1">
    <property type="entry name" value="INNER MEMBRANE PROTEIN YBCI-RELATED"/>
    <property type="match status" value="1"/>
</dbReference>
<evidence type="ECO:0000313" key="2">
    <source>
        <dbReference type="Proteomes" id="UP000198995"/>
    </source>
</evidence>
<dbReference type="PANTHER" id="PTHR35531">
    <property type="entry name" value="INNER MEMBRANE PROTEIN YBCI-RELATED"/>
    <property type="match status" value="1"/>
</dbReference>
<sequence length="166" mass="18145">MQGGTHFIAGLAIGLGLLTLDRFQMPLTESLACLSAAGIGSLFPDIDTPDSKLGHMVKPLALAINKSFGHRGITHSPLLVVILFAFLEILLPDYHNLAIFFAAGMVSHLLLDMLNHKGIPLLYPLPVKFHIANLKNASVEELVIRMAFNITAFLLCFYHVKGMIQL</sequence>
<dbReference type="InterPro" id="IPR007404">
    <property type="entry name" value="YdjM-like"/>
</dbReference>
<proteinExistence type="predicted"/>
<reference evidence="1 2" key="1">
    <citation type="submission" date="2016-10" db="EMBL/GenBank/DDBJ databases">
        <authorList>
            <person name="de Groot N.N."/>
        </authorList>
    </citation>
    <scope>NUCLEOTIDE SEQUENCE [LARGE SCALE GENOMIC DNA]</scope>
    <source>
        <strain evidence="1 2">DSM 20475</strain>
    </source>
</reference>
<protein>
    <submittedName>
        <fullName evidence="1">Inner membrane protein</fullName>
    </submittedName>
</protein>
<dbReference type="STRING" id="2741.SAMN04489866_104208"/>
<organism evidence="1 2">
    <name type="scientific">Peptococcus niger</name>
    <dbReference type="NCBI Taxonomy" id="2741"/>
    <lineage>
        <taxon>Bacteria</taxon>
        <taxon>Bacillati</taxon>
        <taxon>Bacillota</taxon>
        <taxon>Clostridia</taxon>
        <taxon>Eubacteriales</taxon>
        <taxon>Peptococcaceae</taxon>
        <taxon>Peptococcus</taxon>
    </lineage>
</organism>
<dbReference type="Proteomes" id="UP000198995">
    <property type="component" value="Unassembled WGS sequence"/>
</dbReference>
<dbReference type="EMBL" id="FNAF01000004">
    <property type="protein sequence ID" value="SDD59840.1"/>
    <property type="molecule type" value="Genomic_DNA"/>
</dbReference>
<dbReference type="AlphaFoldDB" id="A0A1G6W1N3"/>